<evidence type="ECO:0008006" key="4">
    <source>
        <dbReference type="Google" id="ProtNLM"/>
    </source>
</evidence>
<keyword evidence="1" id="KW-0812">Transmembrane</keyword>
<dbReference type="RefSeq" id="WP_076533774.1">
    <property type="nucleotide sequence ID" value="NZ_CANNEL010000006.1"/>
</dbReference>
<sequence>MDDGVQIFPIAPRRRAAMMFNIVAYSVAAGMALWLWQDGGSVGWAFFGALCASGAIFTAVSLLRRRWVARMTPDAVEVTGNLGKVQSFAWEDLIAHTIDPANRVGVLFAVPAQVGKAERFGIVSLRVMGADAAARFHAALMARRPGLEKRLGGIEAAMGQARVAATEQKGI</sequence>
<dbReference type="STRING" id="573024.SAMN05216208_3425"/>
<accession>A0A1N7GVI7</accession>
<dbReference type="AlphaFoldDB" id="A0A1N7GVI7"/>
<evidence type="ECO:0000313" key="2">
    <source>
        <dbReference type="EMBL" id="SIS16572.1"/>
    </source>
</evidence>
<name>A0A1N7GVI7_9RHOB</name>
<feature type="transmembrane region" description="Helical" evidence="1">
    <location>
        <begin position="16"/>
        <end position="36"/>
    </location>
</feature>
<reference evidence="2 3" key="1">
    <citation type="submission" date="2017-01" db="EMBL/GenBank/DDBJ databases">
        <authorList>
            <person name="Mah S.A."/>
            <person name="Swanson W.J."/>
            <person name="Moy G.W."/>
            <person name="Vacquier V.D."/>
        </authorList>
    </citation>
    <scope>NUCLEOTIDE SEQUENCE [LARGE SCALE GENOMIC DNA]</scope>
    <source>
        <strain evidence="2 3">DSM 29590</strain>
    </source>
</reference>
<proteinExistence type="predicted"/>
<evidence type="ECO:0000256" key="1">
    <source>
        <dbReference type="SAM" id="Phobius"/>
    </source>
</evidence>
<dbReference type="Proteomes" id="UP000186019">
    <property type="component" value="Unassembled WGS sequence"/>
</dbReference>
<keyword evidence="1" id="KW-0472">Membrane</keyword>
<organism evidence="2 3">
    <name type="scientific">Roseovarius nanhaiticus</name>
    <dbReference type="NCBI Taxonomy" id="573024"/>
    <lineage>
        <taxon>Bacteria</taxon>
        <taxon>Pseudomonadati</taxon>
        <taxon>Pseudomonadota</taxon>
        <taxon>Alphaproteobacteria</taxon>
        <taxon>Rhodobacterales</taxon>
        <taxon>Roseobacteraceae</taxon>
        <taxon>Roseovarius</taxon>
    </lineage>
</organism>
<keyword evidence="1" id="KW-1133">Transmembrane helix</keyword>
<dbReference type="EMBL" id="FTNV01000002">
    <property type="protein sequence ID" value="SIS16572.1"/>
    <property type="molecule type" value="Genomic_DNA"/>
</dbReference>
<feature type="transmembrane region" description="Helical" evidence="1">
    <location>
        <begin position="42"/>
        <end position="63"/>
    </location>
</feature>
<gene>
    <name evidence="2" type="ORF">SAMN05421666_2125</name>
</gene>
<keyword evidence="3" id="KW-1185">Reference proteome</keyword>
<evidence type="ECO:0000313" key="3">
    <source>
        <dbReference type="Proteomes" id="UP000186019"/>
    </source>
</evidence>
<protein>
    <recommendedName>
        <fullName evidence="4">PH domain-containing protein</fullName>
    </recommendedName>
</protein>